<protein>
    <submittedName>
        <fullName evidence="1">Uncharacterized protein</fullName>
    </submittedName>
</protein>
<name>A0ABD2IR87_9BILA</name>
<evidence type="ECO:0000313" key="2">
    <source>
        <dbReference type="Proteomes" id="UP001620626"/>
    </source>
</evidence>
<dbReference type="AlphaFoldDB" id="A0ABD2IR87"/>
<dbReference type="Proteomes" id="UP001620626">
    <property type="component" value="Unassembled WGS sequence"/>
</dbReference>
<dbReference type="EMBL" id="JBICBT010001106">
    <property type="protein sequence ID" value="KAL3082524.1"/>
    <property type="molecule type" value="Genomic_DNA"/>
</dbReference>
<gene>
    <name evidence="1" type="ORF">niasHT_030538</name>
</gene>
<keyword evidence="2" id="KW-1185">Reference proteome</keyword>
<reference evidence="1 2" key="1">
    <citation type="submission" date="2024-10" db="EMBL/GenBank/DDBJ databases">
        <authorList>
            <person name="Kim D."/>
        </authorList>
    </citation>
    <scope>NUCLEOTIDE SEQUENCE [LARGE SCALE GENOMIC DNA]</scope>
    <source>
        <strain evidence="1">BH-2024</strain>
    </source>
</reference>
<organism evidence="1 2">
    <name type="scientific">Heterodera trifolii</name>
    <dbReference type="NCBI Taxonomy" id="157864"/>
    <lineage>
        <taxon>Eukaryota</taxon>
        <taxon>Metazoa</taxon>
        <taxon>Ecdysozoa</taxon>
        <taxon>Nematoda</taxon>
        <taxon>Chromadorea</taxon>
        <taxon>Rhabditida</taxon>
        <taxon>Tylenchina</taxon>
        <taxon>Tylenchomorpha</taxon>
        <taxon>Tylenchoidea</taxon>
        <taxon>Heteroderidae</taxon>
        <taxon>Heteroderinae</taxon>
        <taxon>Heterodera</taxon>
    </lineage>
</organism>
<sequence length="212" mass="25098">MPESEIYTEFEQFVQQKQQIDAYKAQIVSAWQLVDTALLCMKIALLPISQPVNDDDDILYRHMFELVDVDKALCALVSSDRMIDNLNEYIVWTQRELQQDKMFDDVTSSDLMRSMKYLITRTFISRKQWYENENKILLNLRVYFRLFGAIEQQISSRKIEDTVEEIGNTTVEIKWAILRSFVHDFFEKMKEFVQVAAEVGIEQAKQRQCKNL</sequence>
<accession>A0ABD2IR87</accession>
<evidence type="ECO:0000313" key="1">
    <source>
        <dbReference type="EMBL" id="KAL3082524.1"/>
    </source>
</evidence>
<proteinExistence type="predicted"/>
<comment type="caution">
    <text evidence="1">The sequence shown here is derived from an EMBL/GenBank/DDBJ whole genome shotgun (WGS) entry which is preliminary data.</text>
</comment>